<evidence type="ECO:0000256" key="1">
    <source>
        <dbReference type="ARBA" id="ARBA00007913"/>
    </source>
</evidence>
<dbReference type="KEGG" id="hro:HELRODRAFT_68663"/>
<keyword evidence="9" id="KW-1185">Reference proteome</keyword>
<dbReference type="GO" id="GO:0043139">
    <property type="term" value="F:5'-3' DNA helicase activity"/>
    <property type="evidence" value="ECO:0000318"/>
    <property type="project" value="GO_Central"/>
</dbReference>
<dbReference type="Proteomes" id="UP000015101">
    <property type="component" value="Unassembled WGS sequence"/>
</dbReference>
<dbReference type="InterPro" id="IPR050534">
    <property type="entry name" value="Coronavir_polyprotein_1ab"/>
</dbReference>
<reference evidence="9" key="1">
    <citation type="submission" date="2012-12" db="EMBL/GenBank/DDBJ databases">
        <authorList>
            <person name="Hellsten U."/>
            <person name="Grimwood J."/>
            <person name="Chapman J.A."/>
            <person name="Shapiro H."/>
            <person name="Aerts A."/>
            <person name="Otillar R.P."/>
            <person name="Terry A.Y."/>
            <person name="Boore J.L."/>
            <person name="Simakov O."/>
            <person name="Marletaz F."/>
            <person name="Cho S.-J."/>
            <person name="Edsinger-Gonzales E."/>
            <person name="Havlak P."/>
            <person name="Kuo D.-H."/>
            <person name="Larsson T."/>
            <person name="Lv J."/>
            <person name="Arendt D."/>
            <person name="Savage R."/>
            <person name="Osoegawa K."/>
            <person name="de Jong P."/>
            <person name="Lindberg D.R."/>
            <person name="Seaver E.C."/>
            <person name="Weisblat D.A."/>
            <person name="Putnam N.H."/>
            <person name="Grigoriev I.V."/>
            <person name="Rokhsar D.S."/>
        </authorList>
    </citation>
    <scope>NUCLEOTIDE SEQUENCE</scope>
</reference>
<comment type="similarity">
    <text evidence="1">Belongs to the DNA2/NAM7 helicase family.</text>
</comment>
<evidence type="ECO:0000259" key="7">
    <source>
        <dbReference type="Pfam" id="PF13087"/>
    </source>
</evidence>
<dbReference type="EnsemblMetazoa" id="HelroT68663">
    <property type="protein sequence ID" value="HelroP68663"/>
    <property type="gene ID" value="HelroG68663"/>
</dbReference>
<evidence type="ECO:0000313" key="8">
    <source>
        <dbReference type="EnsemblMetazoa" id="HelroP68663"/>
    </source>
</evidence>
<dbReference type="AlphaFoldDB" id="T1FZH8"/>
<dbReference type="eggNOG" id="KOG1804">
    <property type="taxonomic scope" value="Eukaryota"/>
</dbReference>
<evidence type="ECO:0000259" key="6">
    <source>
        <dbReference type="Pfam" id="PF13086"/>
    </source>
</evidence>
<dbReference type="HOGENOM" id="CLU_001666_0_5_1"/>
<dbReference type="InterPro" id="IPR027417">
    <property type="entry name" value="P-loop_NTPase"/>
</dbReference>
<dbReference type="SUPFAM" id="SSF52540">
    <property type="entry name" value="P-loop containing nucleoside triphosphate hydrolases"/>
    <property type="match status" value="1"/>
</dbReference>
<dbReference type="STRING" id="6412.T1FZH8"/>
<evidence type="ECO:0000256" key="4">
    <source>
        <dbReference type="ARBA" id="ARBA00022806"/>
    </source>
</evidence>
<dbReference type="InterPro" id="IPR041677">
    <property type="entry name" value="DNA2/NAM7_AAA_11"/>
</dbReference>
<dbReference type="Pfam" id="PF13086">
    <property type="entry name" value="AAA_11"/>
    <property type="match status" value="1"/>
</dbReference>
<keyword evidence="2" id="KW-0547">Nucleotide-binding</keyword>
<keyword evidence="3" id="KW-0378">Hydrolase</keyword>
<dbReference type="Gene3D" id="3.40.50.300">
    <property type="entry name" value="P-loop containing nucleotide triphosphate hydrolases"/>
    <property type="match status" value="2"/>
</dbReference>
<evidence type="ECO:0000256" key="5">
    <source>
        <dbReference type="ARBA" id="ARBA00022840"/>
    </source>
</evidence>
<evidence type="ECO:0000313" key="9">
    <source>
        <dbReference type="Proteomes" id="UP000015101"/>
    </source>
</evidence>
<dbReference type="InterPro" id="IPR047187">
    <property type="entry name" value="SF1_C_Upf1"/>
</dbReference>
<dbReference type="OMA" id="ERYHENA"/>
<evidence type="ECO:0008006" key="10">
    <source>
        <dbReference type="Google" id="ProtNLM"/>
    </source>
</evidence>
<dbReference type="GO" id="GO:0016787">
    <property type="term" value="F:hydrolase activity"/>
    <property type="evidence" value="ECO:0007669"/>
    <property type="project" value="UniProtKB-KW"/>
</dbReference>
<name>T1FZH8_HELRO</name>
<dbReference type="CDD" id="cd18808">
    <property type="entry name" value="SF1_C_Upf1"/>
    <property type="match status" value="1"/>
</dbReference>
<dbReference type="OrthoDB" id="2285229at2759"/>
<accession>T1FZH8</accession>
<keyword evidence="5" id="KW-0067">ATP-binding</keyword>
<feature type="domain" description="DNA2/NAM7 helicase-like C-terminal" evidence="7">
    <location>
        <begin position="175"/>
        <end position="381"/>
    </location>
</feature>
<dbReference type="CTD" id="20214226"/>
<organism evidence="8 9">
    <name type="scientific">Helobdella robusta</name>
    <name type="common">Californian leech</name>
    <dbReference type="NCBI Taxonomy" id="6412"/>
    <lineage>
        <taxon>Eukaryota</taxon>
        <taxon>Metazoa</taxon>
        <taxon>Spiralia</taxon>
        <taxon>Lophotrochozoa</taxon>
        <taxon>Annelida</taxon>
        <taxon>Clitellata</taxon>
        <taxon>Hirudinea</taxon>
        <taxon>Rhynchobdellida</taxon>
        <taxon>Glossiphoniidae</taxon>
        <taxon>Helobdella</taxon>
    </lineage>
</organism>
<reference evidence="9" key="2">
    <citation type="journal article" date="2013" name="Nature">
        <title>Insights into bilaterian evolution from three spiralian genomes.</title>
        <authorList>
            <person name="Simakov O."/>
            <person name="Marletaz F."/>
            <person name="Cho S.J."/>
            <person name="Edsinger-Gonzales E."/>
            <person name="Havlak P."/>
            <person name="Hellsten U."/>
            <person name="Kuo D.H."/>
            <person name="Larsson T."/>
            <person name="Lv J."/>
            <person name="Arendt D."/>
            <person name="Savage R."/>
            <person name="Osoegawa K."/>
            <person name="de Jong P."/>
            <person name="Grimwood J."/>
            <person name="Chapman J.A."/>
            <person name="Shapiro H."/>
            <person name="Aerts A."/>
            <person name="Otillar R.P."/>
            <person name="Terry A.Y."/>
            <person name="Boore J.L."/>
            <person name="Grigoriev I.V."/>
            <person name="Lindberg D.R."/>
            <person name="Seaver E.C."/>
            <person name="Weisblat D.A."/>
            <person name="Putnam N.H."/>
            <person name="Rokhsar D.S."/>
        </authorList>
    </citation>
    <scope>NUCLEOTIDE SEQUENCE</scope>
</reference>
<protein>
    <recommendedName>
        <fullName evidence="10">DNA2/NAM7 helicase-like C-terminal domain-containing protein</fullName>
    </recommendedName>
</protein>
<evidence type="ECO:0000256" key="2">
    <source>
        <dbReference type="ARBA" id="ARBA00022741"/>
    </source>
</evidence>
<dbReference type="Pfam" id="PF13087">
    <property type="entry name" value="AAA_12"/>
    <property type="match status" value="1"/>
</dbReference>
<dbReference type="PANTHER" id="PTHR43788">
    <property type="entry name" value="DNA2/NAM7 HELICASE FAMILY MEMBER"/>
    <property type="match status" value="1"/>
</dbReference>
<dbReference type="GO" id="GO:0005524">
    <property type="term" value="F:ATP binding"/>
    <property type="evidence" value="ECO:0007669"/>
    <property type="project" value="UniProtKB-KW"/>
</dbReference>
<dbReference type="PANTHER" id="PTHR43788:SF16">
    <property type="entry name" value="HELICASE WITH ZINC FINGER 2"/>
    <property type="match status" value="1"/>
</dbReference>
<keyword evidence="4" id="KW-0347">Helicase</keyword>
<proteinExistence type="inferred from homology"/>
<gene>
    <name evidence="8" type="primary">20214226</name>
</gene>
<feature type="domain" description="DNA2/NAM7 helicase helicase" evidence="6">
    <location>
        <begin position="76"/>
        <end position="166"/>
    </location>
</feature>
<reference evidence="8" key="3">
    <citation type="submission" date="2015-06" db="UniProtKB">
        <authorList>
            <consortium name="EnsemblMetazoa"/>
        </authorList>
    </citation>
    <scope>IDENTIFICATION</scope>
</reference>
<evidence type="ECO:0000256" key="3">
    <source>
        <dbReference type="ARBA" id="ARBA00022801"/>
    </source>
</evidence>
<sequence length="412" mass="47855">MKILRVYGKKQELEDYPNPFFMPLIKKKYRLKDTTADKKLKDVSLHHIIRDANKCPFAQIILNLEEWFIQIYDNPTKNYDEFMKIDSQYKEIIKDAEQQFLEEADIILMTCSANQPKRIETFNIKQLIIDECSMSMEPESMSPMILNHPEQIILLGDHQQLKPVVTEKLASQLGLETSLFERYHENAFMLTKQYRMQKSIAEFPSKQFYKNRLEVGNENQNDPSQYLFWPGGPKHPIVFLHNVGEEKGLNVSSEDGGQQSKSNELEINNAVNIAFRLVHRFKINQSSIAILSQYRAQCTLISKNLISKNLSGITVQTVVSAQGSEWDYVILSTVRSLPASEIEREPSIKWRQKHLGFIIDYHQINVALTRSRLGLIILGNKLLLRTDAMWRNLLEHYESKSALIEAKDFKLF</sequence>
<dbReference type="InterPro" id="IPR041679">
    <property type="entry name" value="DNA2/NAM7-like_C"/>
</dbReference>
<dbReference type="EMBL" id="AMQM01001642">
    <property type="status" value="NOT_ANNOTATED_CDS"/>
    <property type="molecule type" value="Genomic_DNA"/>
</dbReference>